<dbReference type="PANTHER" id="PTHR11439:SF466">
    <property type="entry name" value="CCHC-TYPE DOMAIN-CONTAINING PROTEIN"/>
    <property type="match status" value="1"/>
</dbReference>
<dbReference type="PANTHER" id="PTHR11439">
    <property type="entry name" value="GAG-POL-RELATED RETROTRANSPOSON"/>
    <property type="match status" value="1"/>
</dbReference>
<evidence type="ECO:0000313" key="1">
    <source>
        <dbReference type="RefSeq" id="XP_016507514.1"/>
    </source>
</evidence>
<reference evidence="1" key="1">
    <citation type="submission" date="2025-08" db="UniProtKB">
        <authorList>
            <consortium name="RefSeq"/>
        </authorList>
    </citation>
    <scope>IDENTIFICATION</scope>
</reference>
<sequence>MQAEIRALQENNIWELVKLPPGKRPIGCKWFYKVKLKACGKIESISKGSIPINQRKYALEIISKLGLTGGKPPWTHLESNAKLTVPELDKLIGVENDTLLTDIGLYQRLIGKFLYLTLTRPDIAFSVQTLSQFLQSPKKSHWDATLRVVRYIKRESGMGILLSSSSSSSNRLCVYCDADWASCPNTRKSVSG</sequence>
<dbReference type="OrthoDB" id="1297869at2759"/>
<name>A0A1S4D2L7_TOBAC</name>
<dbReference type="KEGG" id="nta:107825199"/>
<dbReference type="RefSeq" id="XP_016507514.1">
    <property type="nucleotide sequence ID" value="XM_016652028.1"/>
</dbReference>
<accession>A0A1S4D2L7</accession>
<gene>
    <name evidence="1" type="primary">LOC107825199</name>
</gene>
<organism evidence="1">
    <name type="scientific">Nicotiana tabacum</name>
    <name type="common">Common tobacco</name>
    <dbReference type="NCBI Taxonomy" id="4097"/>
    <lineage>
        <taxon>Eukaryota</taxon>
        <taxon>Viridiplantae</taxon>
        <taxon>Streptophyta</taxon>
        <taxon>Embryophyta</taxon>
        <taxon>Tracheophyta</taxon>
        <taxon>Spermatophyta</taxon>
        <taxon>Magnoliopsida</taxon>
        <taxon>eudicotyledons</taxon>
        <taxon>Gunneridae</taxon>
        <taxon>Pentapetalae</taxon>
        <taxon>asterids</taxon>
        <taxon>lamiids</taxon>
        <taxon>Solanales</taxon>
        <taxon>Solanaceae</taxon>
        <taxon>Nicotianoideae</taxon>
        <taxon>Nicotianeae</taxon>
        <taxon>Nicotiana</taxon>
    </lineage>
</organism>
<dbReference type="STRING" id="4097.A0A1S4D2L7"/>
<dbReference type="PaxDb" id="4097-A0A1S4D2L7"/>
<dbReference type="AlphaFoldDB" id="A0A1S4D2L7"/>
<proteinExistence type="predicted"/>
<protein>
    <submittedName>
        <fullName evidence="1">Uncharacterized mitochondrial protein AtMg00810-like</fullName>
    </submittedName>
</protein>